<proteinExistence type="predicted"/>
<dbReference type="Proteomes" id="UP000193642">
    <property type="component" value="Unassembled WGS sequence"/>
</dbReference>
<protein>
    <recommendedName>
        <fullName evidence="1">Glyoxalase/fosfomycin resistance/dioxygenase domain-containing protein</fullName>
    </recommendedName>
</protein>
<evidence type="ECO:0000313" key="3">
    <source>
        <dbReference type="Proteomes" id="UP000193642"/>
    </source>
</evidence>
<name>A0A1Y2ACP2_9FUNG</name>
<reference evidence="2 3" key="1">
    <citation type="submission" date="2016-07" db="EMBL/GenBank/DDBJ databases">
        <title>Pervasive Adenine N6-methylation of Active Genes in Fungi.</title>
        <authorList>
            <consortium name="DOE Joint Genome Institute"/>
            <person name="Mondo S.J."/>
            <person name="Dannebaum R.O."/>
            <person name="Kuo R.C."/>
            <person name="Labutti K."/>
            <person name="Haridas S."/>
            <person name="Kuo A."/>
            <person name="Salamov A."/>
            <person name="Ahrendt S.R."/>
            <person name="Lipzen A."/>
            <person name="Sullivan W."/>
            <person name="Andreopoulos W.B."/>
            <person name="Clum A."/>
            <person name="Lindquist E."/>
            <person name="Daum C."/>
            <person name="Ramamoorthy G.K."/>
            <person name="Gryganskyi A."/>
            <person name="Culley D."/>
            <person name="Magnuson J.K."/>
            <person name="James T.Y."/>
            <person name="O'Malley M.A."/>
            <person name="Stajich J.E."/>
            <person name="Spatafora J.W."/>
            <person name="Visel A."/>
            <person name="Grigoriev I.V."/>
        </authorList>
    </citation>
    <scope>NUCLEOTIDE SEQUENCE [LARGE SCALE GENOMIC DNA]</scope>
    <source>
        <strain evidence="2 3">JEL800</strain>
    </source>
</reference>
<gene>
    <name evidence="2" type="ORF">BCR33DRAFT_863218</name>
</gene>
<dbReference type="Gene3D" id="3.10.180.10">
    <property type="entry name" value="2,3-Dihydroxybiphenyl 1,2-Dioxygenase, domain 1"/>
    <property type="match status" value="1"/>
</dbReference>
<dbReference type="InterPro" id="IPR029068">
    <property type="entry name" value="Glyas_Bleomycin-R_OHBP_Dase"/>
</dbReference>
<feature type="non-terminal residue" evidence="2">
    <location>
        <position position="216"/>
    </location>
</feature>
<comment type="caution">
    <text evidence="2">The sequence shown here is derived from an EMBL/GenBank/DDBJ whole genome shotgun (WGS) entry which is preliminary data.</text>
</comment>
<accession>A0A1Y2ACP2</accession>
<dbReference type="SUPFAM" id="SSF54593">
    <property type="entry name" value="Glyoxalase/Bleomycin resistance protein/Dihydroxybiphenyl dioxygenase"/>
    <property type="match status" value="1"/>
</dbReference>
<dbReference type="OrthoDB" id="2580091at2759"/>
<evidence type="ECO:0000259" key="1">
    <source>
        <dbReference type="Pfam" id="PF00903"/>
    </source>
</evidence>
<dbReference type="InterPro" id="IPR004360">
    <property type="entry name" value="Glyas_Fos-R_dOase_dom"/>
</dbReference>
<sequence>MSLFKRAFSSVTSKPMLTPFHLAFPVRDLEVSRTFYGKELQGKWIDFDLFGHQIVCHQMNDPTAASVVSKSQVDRHNVPIPHFGVVLEWQTFHEWAEHLKKQDGFKFEIAPTTRFVGQPGEQSTMFFLDPSGNALEFKTLRIQASCLRLSKVSYMLYFGSYNWCNKRHPVFPYLSLYNNSSSPLLSCIPNLPLNLIKPIIRRHILPNSLPNPHKRI</sequence>
<evidence type="ECO:0000313" key="2">
    <source>
        <dbReference type="EMBL" id="ORY20047.1"/>
    </source>
</evidence>
<dbReference type="AlphaFoldDB" id="A0A1Y2ACP2"/>
<dbReference type="Pfam" id="PF00903">
    <property type="entry name" value="Glyoxalase"/>
    <property type="match status" value="1"/>
</dbReference>
<feature type="domain" description="Glyoxalase/fosfomycin resistance/dioxygenase" evidence="1">
    <location>
        <begin position="21"/>
        <end position="137"/>
    </location>
</feature>
<dbReference type="EMBL" id="MCGO01000259">
    <property type="protein sequence ID" value="ORY20047.1"/>
    <property type="molecule type" value="Genomic_DNA"/>
</dbReference>
<dbReference type="PANTHER" id="PTHR39434">
    <property type="match status" value="1"/>
</dbReference>
<dbReference type="PANTHER" id="PTHR39434:SF1">
    <property type="entry name" value="VOC DOMAIN-CONTAINING PROTEIN"/>
    <property type="match status" value="1"/>
</dbReference>
<organism evidence="2 3">
    <name type="scientific">Rhizoclosmatium globosum</name>
    <dbReference type="NCBI Taxonomy" id="329046"/>
    <lineage>
        <taxon>Eukaryota</taxon>
        <taxon>Fungi</taxon>
        <taxon>Fungi incertae sedis</taxon>
        <taxon>Chytridiomycota</taxon>
        <taxon>Chytridiomycota incertae sedis</taxon>
        <taxon>Chytridiomycetes</taxon>
        <taxon>Chytridiales</taxon>
        <taxon>Chytriomycetaceae</taxon>
        <taxon>Rhizoclosmatium</taxon>
    </lineage>
</organism>
<keyword evidence="3" id="KW-1185">Reference proteome</keyword>